<name>X1UVN0_9ZZZZ</name>
<dbReference type="EMBL" id="BARW01026638">
    <property type="protein sequence ID" value="GAJ07667.1"/>
    <property type="molecule type" value="Genomic_DNA"/>
</dbReference>
<dbReference type="AlphaFoldDB" id="X1UVN0"/>
<feature type="non-terminal residue" evidence="1">
    <location>
        <position position="1"/>
    </location>
</feature>
<reference evidence="1" key="1">
    <citation type="journal article" date="2014" name="Front. Microbiol.">
        <title>High frequency of phylogenetically diverse reductive dehalogenase-homologous genes in deep subseafloor sedimentary metagenomes.</title>
        <authorList>
            <person name="Kawai M."/>
            <person name="Futagami T."/>
            <person name="Toyoda A."/>
            <person name="Takaki Y."/>
            <person name="Nishi S."/>
            <person name="Hori S."/>
            <person name="Arai W."/>
            <person name="Tsubouchi T."/>
            <person name="Morono Y."/>
            <person name="Uchiyama I."/>
            <person name="Ito T."/>
            <person name="Fujiyama A."/>
            <person name="Inagaki F."/>
            <person name="Takami H."/>
        </authorList>
    </citation>
    <scope>NUCLEOTIDE SEQUENCE</scope>
    <source>
        <strain evidence="1">Expedition CK06-06</strain>
    </source>
</reference>
<protein>
    <submittedName>
        <fullName evidence="1">Uncharacterized protein</fullName>
    </submittedName>
</protein>
<evidence type="ECO:0000313" key="1">
    <source>
        <dbReference type="EMBL" id="GAJ07667.1"/>
    </source>
</evidence>
<sequence>LKQMSFFSQKKRSASLKKWTRKFPLPGKLEKKEKEL</sequence>
<comment type="caution">
    <text evidence="1">The sequence shown here is derived from an EMBL/GenBank/DDBJ whole genome shotgun (WGS) entry which is preliminary data.</text>
</comment>
<organism evidence="1">
    <name type="scientific">marine sediment metagenome</name>
    <dbReference type="NCBI Taxonomy" id="412755"/>
    <lineage>
        <taxon>unclassified sequences</taxon>
        <taxon>metagenomes</taxon>
        <taxon>ecological metagenomes</taxon>
    </lineage>
</organism>
<gene>
    <name evidence="1" type="ORF">S12H4_43411</name>
</gene>
<accession>X1UVN0</accession>
<proteinExistence type="predicted"/>